<sequence>MKLEEVEAVDLNESEEDDEESEEEIIILHHKIEYGSLLPKTYYAISPTIDEKSYDAIINIKADDFCNFRTIAHQVFGDQDLHES</sequence>
<feature type="region of interest" description="Disordered" evidence="1">
    <location>
        <begin position="1"/>
        <end position="22"/>
    </location>
</feature>
<proteinExistence type="predicted"/>
<dbReference type="AlphaFoldDB" id="A0A0B7N8G1"/>
<reference evidence="2 3" key="1">
    <citation type="submission" date="2014-09" db="EMBL/GenBank/DDBJ databases">
        <authorList>
            <person name="Ellenberger Sabrina"/>
        </authorList>
    </citation>
    <scope>NUCLEOTIDE SEQUENCE [LARGE SCALE GENOMIC DNA]</scope>
    <source>
        <strain evidence="2 3">CBS 412.66</strain>
    </source>
</reference>
<gene>
    <name evidence="2" type="primary">PARPA_07859.1 scaffold 30876</name>
</gene>
<name>A0A0B7N8G1_9FUNG</name>
<evidence type="ECO:0000313" key="2">
    <source>
        <dbReference type="EMBL" id="CEP13729.1"/>
    </source>
</evidence>
<organism evidence="2 3">
    <name type="scientific">Parasitella parasitica</name>
    <dbReference type="NCBI Taxonomy" id="35722"/>
    <lineage>
        <taxon>Eukaryota</taxon>
        <taxon>Fungi</taxon>
        <taxon>Fungi incertae sedis</taxon>
        <taxon>Mucoromycota</taxon>
        <taxon>Mucoromycotina</taxon>
        <taxon>Mucoromycetes</taxon>
        <taxon>Mucorales</taxon>
        <taxon>Mucorineae</taxon>
        <taxon>Mucoraceae</taxon>
        <taxon>Parasitella</taxon>
    </lineage>
</organism>
<dbReference type="OrthoDB" id="409956at2759"/>
<accession>A0A0B7N8G1</accession>
<protein>
    <submittedName>
        <fullName evidence="2">Uncharacterized protein</fullName>
    </submittedName>
</protein>
<dbReference type="Proteomes" id="UP000054107">
    <property type="component" value="Unassembled WGS sequence"/>
</dbReference>
<keyword evidence="3" id="KW-1185">Reference proteome</keyword>
<dbReference type="EMBL" id="LN730506">
    <property type="protein sequence ID" value="CEP13729.1"/>
    <property type="molecule type" value="Genomic_DNA"/>
</dbReference>
<evidence type="ECO:0000313" key="3">
    <source>
        <dbReference type="Proteomes" id="UP000054107"/>
    </source>
</evidence>
<evidence type="ECO:0000256" key="1">
    <source>
        <dbReference type="SAM" id="MobiDB-lite"/>
    </source>
</evidence>